<dbReference type="EMBL" id="CAJNYT010000122">
    <property type="protein sequence ID" value="CAF3331157.1"/>
    <property type="molecule type" value="Genomic_DNA"/>
</dbReference>
<evidence type="ECO:0000313" key="2">
    <source>
        <dbReference type="EMBL" id="CAF3295983.1"/>
    </source>
</evidence>
<gene>
    <name evidence="3" type="ORF">GRG538_LOCUS3561</name>
    <name evidence="6" type="ORF">HFQ381_LOCUS10878</name>
    <name evidence="4" type="ORF">KIK155_LOCUS28590</name>
    <name evidence="2" type="ORF">LUA448_LOCUS7623</name>
    <name evidence="8" type="ORF">QYT958_LOCUS15708</name>
    <name evidence="1" type="ORF">TIS948_LOCUS3748</name>
    <name evidence="7" type="ORF">TOA249_LOCUS10753</name>
    <name evidence="5" type="ORF">UJA718_LOCUS2813</name>
</gene>
<dbReference type="Proteomes" id="UP000663851">
    <property type="component" value="Unassembled WGS sequence"/>
</dbReference>
<dbReference type="Proteomes" id="UP000663873">
    <property type="component" value="Unassembled WGS sequence"/>
</dbReference>
<dbReference type="EMBL" id="CAJNYV010005225">
    <property type="protein sequence ID" value="CAF3731348.1"/>
    <property type="molecule type" value="Genomic_DNA"/>
</dbReference>
<dbReference type="EMBL" id="CAJOBO010000611">
    <property type="protein sequence ID" value="CAF4258145.1"/>
    <property type="molecule type" value="Genomic_DNA"/>
</dbReference>
<dbReference type="Proteomes" id="UP000663838">
    <property type="component" value="Unassembled WGS sequence"/>
</dbReference>
<dbReference type="AlphaFoldDB" id="A0A819XBU0"/>
<dbReference type="EMBL" id="CAJNYD010000775">
    <property type="protein sequence ID" value="CAF3295983.1"/>
    <property type="molecule type" value="Genomic_DNA"/>
</dbReference>
<evidence type="ECO:0000313" key="3">
    <source>
        <dbReference type="EMBL" id="CAF3331157.1"/>
    </source>
</evidence>
<evidence type="ECO:0000313" key="6">
    <source>
        <dbReference type="EMBL" id="CAF4258145.1"/>
    </source>
</evidence>
<dbReference type="Proteomes" id="UP000663825">
    <property type="component" value="Unassembled WGS sequence"/>
</dbReference>
<dbReference type="Proteomes" id="UP000663833">
    <property type="component" value="Unassembled WGS sequence"/>
</dbReference>
<evidence type="ECO:0000313" key="7">
    <source>
        <dbReference type="EMBL" id="CAF4603123.1"/>
    </source>
</evidence>
<evidence type="ECO:0000313" key="9">
    <source>
        <dbReference type="Proteomes" id="UP000663873"/>
    </source>
</evidence>
<dbReference type="Proteomes" id="UP000663872">
    <property type="component" value="Unassembled WGS sequence"/>
</dbReference>
<evidence type="ECO:0000313" key="4">
    <source>
        <dbReference type="EMBL" id="CAF3731348.1"/>
    </source>
</evidence>
<evidence type="ECO:0000313" key="5">
    <source>
        <dbReference type="EMBL" id="CAF4139658.1"/>
    </source>
</evidence>
<dbReference type="EMBL" id="CAJOBP010000200">
    <property type="protein sequence ID" value="CAF4139658.1"/>
    <property type="molecule type" value="Genomic_DNA"/>
</dbReference>
<accession>A0A819XBU0</accession>
<comment type="caution">
    <text evidence="5">The sequence shown here is derived from an EMBL/GenBank/DDBJ whole genome shotgun (WGS) entry which is preliminary data.</text>
</comment>
<dbReference type="EMBL" id="CAJNXB010000353">
    <property type="protein sequence ID" value="CAF3045576.1"/>
    <property type="molecule type" value="Genomic_DNA"/>
</dbReference>
<dbReference type="Proteomes" id="UP000663865">
    <property type="component" value="Unassembled WGS sequence"/>
</dbReference>
<evidence type="ECO:0000313" key="8">
    <source>
        <dbReference type="EMBL" id="CAF4664859.1"/>
    </source>
</evidence>
<organism evidence="5 9">
    <name type="scientific">Rotaria socialis</name>
    <dbReference type="NCBI Taxonomy" id="392032"/>
    <lineage>
        <taxon>Eukaryota</taxon>
        <taxon>Metazoa</taxon>
        <taxon>Spiralia</taxon>
        <taxon>Gnathifera</taxon>
        <taxon>Rotifera</taxon>
        <taxon>Eurotatoria</taxon>
        <taxon>Bdelloidea</taxon>
        <taxon>Philodinida</taxon>
        <taxon>Philodinidae</taxon>
        <taxon>Rotaria</taxon>
    </lineage>
</organism>
<name>A0A819XBU0_9BILA</name>
<sequence length="142" mass="16568">MAKSMTSSTFQTPMISSIPALHAFDFQTSAWQSYRDRINFYFKANRLDTDYDKKKALFLWPVGDTTYNLLELLISPCSLTDDDTKFADLIKLLDIHYDATKNILTPTYDFYSCYQKTGQSFAEWNAELCDKLRHYVHLPHLV</sequence>
<evidence type="ECO:0000313" key="1">
    <source>
        <dbReference type="EMBL" id="CAF3045576.1"/>
    </source>
</evidence>
<reference evidence="5" key="1">
    <citation type="submission" date="2021-02" db="EMBL/GenBank/DDBJ databases">
        <authorList>
            <person name="Nowell W R."/>
        </authorList>
    </citation>
    <scope>NUCLEOTIDE SEQUENCE</scope>
</reference>
<dbReference type="EMBL" id="CAJOBR010002209">
    <property type="protein sequence ID" value="CAF4664859.1"/>
    <property type="molecule type" value="Genomic_DNA"/>
</dbReference>
<dbReference type="OrthoDB" id="10052901at2759"/>
<dbReference type="Proteomes" id="UP000663848">
    <property type="component" value="Unassembled WGS sequence"/>
</dbReference>
<protein>
    <submittedName>
        <fullName evidence="5">Uncharacterized protein</fullName>
    </submittedName>
</protein>
<proteinExistence type="predicted"/>
<dbReference type="EMBL" id="CAJOBS010000566">
    <property type="protein sequence ID" value="CAF4603123.1"/>
    <property type="molecule type" value="Genomic_DNA"/>
</dbReference>
<keyword evidence="9" id="KW-1185">Reference proteome</keyword>